<dbReference type="InterPro" id="IPR011047">
    <property type="entry name" value="Quinoprotein_ADH-like_sf"/>
</dbReference>
<dbReference type="Pfam" id="PF22669">
    <property type="entry name" value="Exo_endo_phos2"/>
    <property type="match status" value="1"/>
</dbReference>
<organism evidence="3 4">
    <name type="scientific">Tuber magnatum</name>
    <name type="common">white Piedmont truffle</name>
    <dbReference type="NCBI Taxonomy" id="42249"/>
    <lineage>
        <taxon>Eukaryota</taxon>
        <taxon>Fungi</taxon>
        <taxon>Dikarya</taxon>
        <taxon>Ascomycota</taxon>
        <taxon>Pezizomycotina</taxon>
        <taxon>Pezizomycetes</taxon>
        <taxon>Pezizales</taxon>
        <taxon>Tuberaceae</taxon>
        <taxon>Tuber</taxon>
    </lineage>
</organism>
<dbReference type="GO" id="GO:0004439">
    <property type="term" value="F:phosphatidylinositol-4,5-bisphosphate 5-phosphatase activity"/>
    <property type="evidence" value="ECO:0007669"/>
    <property type="project" value="TreeGrafter"/>
</dbReference>
<keyword evidence="4" id="KW-1185">Reference proteome</keyword>
<evidence type="ECO:0000259" key="2">
    <source>
        <dbReference type="SMART" id="SM00128"/>
    </source>
</evidence>
<dbReference type="InterPro" id="IPR046985">
    <property type="entry name" value="IP5"/>
</dbReference>
<proteinExistence type="predicted"/>
<feature type="compositionally biased region" description="Polar residues" evidence="1">
    <location>
        <begin position="111"/>
        <end position="131"/>
    </location>
</feature>
<dbReference type="STRING" id="42249.A0A317SVW9"/>
<feature type="compositionally biased region" description="Low complexity" evidence="1">
    <location>
        <begin position="312"/>
        <end position="327"/>
    </location>
</feature>
<feature type="region of interest" description="Disordered" evidence="1">
    <location>
        <begin position="1"/>
        <end position="483"/>
    </location>
</feature>
<dbReference type="InterPro" id="IPR000300">
    <property type="entry name" value="IPPc"/>
</dbReference>
<feature type="compositionally biased region" description="Polar residues" evidence="1">
    <location>
        <begin position="526"/>
        <end position="541"/>
    </location>
</feature>
<comment type="caution">
    <text evidence="3">The sequence shown here is derived from an EMBL/GenBank/DDBJ whole genome shotgun (WGS) entry which is preliminary data.</text>
</comment>
<protein>
    <submittedName>
        <fullName evidence="3">DNase I-like protein</fullName>
    </submittedName>
</protein>
<dbReference type="GO" id="GO:0046856">
    <property type="term" value="P:phosphatidylinositol dephosphorylation"/>
    <property type="evidence" value="ECO:0007669"/>
    <property type="project" value="InterPro"/>
</dbReference>
<feature type="region of interest" description="Disordered" evidence="1">
    <location>
        <begin position="499"/>
        <end position="542"/>
    </location>
</feature>
<feature type="compositionally biased region" description="Polar residues" evidence="1">
    <location>
        <begin position="164"/>
        <end position="175"/>
    </location>
</feature>
<feature type="compositionally biased region" description="Pro residues" evidence="1">
    <location>
        <begin position="215"/>
        <end position="226"/>
    </location>
</feature>
<evidence type="ECO:0000313" key="4">
    <source>
        <dbReference type="Proteomes" id="UP000246991"/>
    </source>
</evidence>
<feature type="compositionally biased region" description="Low complexity" evidence="1">
    <location>
        <begin position="183"/>
        <end position="194"/>
    </location>
</feature>
<feature type="domain" description="Inositol polyphosphate-related phosphatase" evidence="2">
    <location>
        <begin position="881"/>
        <end position="1225"/>
    </location>
</feature>
<dbReference type="EMBL" id="PYWC01000014">
    <property type="protein sequence ID" value="PWW78578.1"/>
    <property type="molecule type" value="Genomic_DNA"/>
</dbReference>
<dbReference type="Proteomes" id="UP000246991">
    <property type="component" value="Unassembled WGS sequence"/>
</dbReference>
<evidence type="ECO:0000256" key="1">
    <source>
        <dbReference type="SAM" id="MobiDB-lite"/>
    </source>
</evidence>
<feature type="compositionally biased region" description="Pro residues" evidence="1">
    <location>
        <begin position="455"/>
        <end position="469"/>
    </location>
</feature>
<sequence>MAENMADDTPPASVSSLRSRFEQMAASKPKPPVPSPSGSETVQKPLRPAHTGSDPFLDRNSSGGGNYHVRASLDIPRESFAGTAVTIGRGGMSKPTNSNGYLNAHTLPRGFTQSSRQRPLSVHSTFQSTPTQSPPGFRFDSPKTSPNPLNLDVRGPSPERPSDSAKTTPASSPHSRSFRVTGRSNSRSSSPSPNAEHRAPPPPPVSARPVRHGHPPPLPPIVPPPGNVNGDRRASMPNNGAFRRPPPSPALQAPQDYSEPEKRISPEHTAPPIPTRPTRPKIPSKPSVPVKPDRAGSNSGLAPAASSEEHVSPFSTPPSSANNSPSRSDNESGKQPRIMSRQATGTLNHAPPPPLHYTTVERAGGRNGAGMDTAILPAKAPIPPPPRISREEIRPRMKFEDSVRGQRTSLDDAGLRPDLPPRPPGGAIGGIRARVPSLRGRSYSPPRVSSELGPAPEPPAPPTFLPPPRRGFSSIKATTSDGQETAAFSSRIFSNTSTTTNSTVYSNGAEDYGGYGPDDSDEALSDENQSALSEYPDSSQANRRHPIFKSGIRDINCRTYVKYFAVCGKYVCTTNNATNVWNIDTGQCIMSINHGESTKVTAIAFKPSANVEDEGKQLWIGTSHGELMEVDIPSQKIINARASAHMKKEVVQIHRCGYELWTLDDGGKLQVWAPDVNGVPNLKNSPTTFRIPNKHTYSLVVDGMLWIGAGKNVHVYRPSSDSRVQFNVISRPLTPNKPTAEITCGAVVNSEPDKVYFGHSDGKVSVFSRSKLTCLDVVNVSLYKINSMSGVGDCLWAGFKTGMIYVYDVRTKPWTVLKDWQSSHGPVVQVIADRTSIWKVGRLQVLSLGVDNVVRVWDGMLEDDWLEKEMQQHDVEFCSFREIKALVCTWNAGASKPQDLLSREDDRVFLENVLGSVDSPDIIVFGFQELVDLEDKKITAKSLLKGGKSKKKKAADQQEHMSHQYRLWQQQLTKSIETYMPRDQPYALLHVANLVGLFTCIFVKTSERHSIRNVCASTVKRGLGGLHGNKGALVVRFLLDDSSLCFINCHLAAGQSHTISRNNDIAAILESTSLPAEPSAEARTDMFVGGGDGSMILDHEICVLNGDLNYRIDMHRDSVISREKRGDLPALLERDQLLMERRRNPGFRLRAFQESQIAFSPTYKYDVGTDTYDTSDKKRSPAWCDRVLYRGLGRIKQTAYRCWQVRASDHRPVSASFLIRLKTVDQELRGRVWEQCKRRYADVREREVWEAKMDFLVNVCGYGLEEARRSLGKKEGVVEAVRSLQKTGRQSLV</sequence>
<gene>
    <name evidence="3" type="ORF">C7212DRAFT_362287</name>
</gene>
<accession>A0A317SVW9</accession>
<dbReference type="InterPro" id="IPR036691">
    <property type="entry name" value="Endo/exonu/phosph_ase_sf"/>
</dbReference>
<feature type="compositionally biased region" description="Basic and acidic residues" evidence="1">
    <location>
        <begin position="388"/>
        <end position="415"/>
    </location>
</feature>
<dbReference type="Gene3D" id="3.60.10.10">
    <property type="entry name" value="Endonuclease/exonuclease/phosphatase"/>
    <property type="match status" value="1"/>
</dbReference>
<dbReference type="PANTHER" id="PTHR11200:SF240">
    <property type="entry name" value="INOSITOL POLYPHOSPHATE 5-PHOSPHATASE C9G1.10C-RELATED"/>
    <property type="match status" value="1"/>
</dbReference>
<dbReference type="SUPFAM" id="SSF56219">
    <property type="entry name" value="DNase I-like"/>
    <property type="match status" value="1"/>
</dbReference>
<dbReference type="SUPFAM" id="SSF50998">
    <property type="entry name" value="Quinoprotein alcohol dehydrogenase-like"/>
    <property type="match status" value="1"/>
</dbReference>
<dbReference type="SMART" id="SM00128">
    <property type="entry name" value="IPPc"/>
    <property type="match status" value="1"/>
</dbReference>
<dbReference type="OrthoDB" id="2248459at2759"/>
<reference evidence="3 4" key="1">
    <citation type="submission" date="2018-03" db="EMBL/GenBank/DDBJ databases">
        <title>Genomes of Pezizomycetes fungi and the evolution of truffles.</title>
        <authorList>
            <person name="Murat C."/>
            <person name="Payen T."/>
            <person name="Noel B."/>
            <person name="Kuo A."/>
            <person name="Martin F.M."/>
        </authorList>
    </citation>
    <scope>NUCLEOTIDE SEQUENCE [LARGE SCALE GENOMIC DNA]</scope>
    <source>
        <strain evidence="3">091103-1</strain>
    </source>
</reference>
<evidence type="ECO:0000313" key="3">
    <source>
        <dbReference type="EMBL" id="PWW78578.1"/>
    </source>
</evidence>
<name>A0A317SVW9_9PEZI</name>
<dbReference type="FunFam" id="3.60.10.10:FF:000036">
    <property type="entry name" value="Inositol polyphosphate phosphatase, putative"/>
    <property type="match status" value="1"/>
</dbReference>
<dbReference type="PANTHER" id="PTHR11200">
    <property type="entry name" value="INOSITOL 5-PHOSPHATASE"/>
    <property type="match status" value="1"/>
</dbReference>
<dbReference type="InterPro" id="IPR015943">
    <property type="entry name" value="WD40/YVTN_repeat-like_dom_sf"/>
</dbReference>
<dbReference type="Gene3D" id="2.130.10.10">
    <property type="entry name" value="YVTN repeat-like/Quinoprotein amine dehydrogenase"/>
    <property type="match status" value="2"/>
</dbReference>